<gene>
    <name evidence="3" type="ORF">DSM107014_04955</name>
</gene>
<dbReference type="PANTHER" id="PTHR34556">
    <property type="match status" value="1"/>
</dbReference>
<name>A0A941GN82_9CHRO</name>
<dbReference type="EMBL" id="JADQBC010000024">
    <property type="protein sequence ID" value="MBR8827244.1"/>
    <property type="molecule type" value="Genomic_DNA"/>
</dbReference>
<evidence type="ECO:0000313" key="3">
    <source>
        <dbReference type="EMBL" id="MBR8827244.1"/>
    </source>
</evidence>
<dbReference type="AlphaFoldDB" id="A0A941GN82"/>
<evidence type="ECO:0000313" key="4">
    <source>
        <dbReference type="Proteomes" id="UP000767446"/>
    </source>
</evidence>
<dbReference type="InterPro" id="IPR046760">
    <property type="entry name" value="Tab2-like_N"/>
</dbReference>
<dbReference type="GO" id="GO:0003723">
    <property type="term" value="F:RNA binding"/>
    <property type="evidence" value="ECO:0007669"/>
    <property type="project" value="InterPro"/>
</dbReference>
<evidence type="ECO:0000259" key="1">
    <source>
        <dbReference type="Pfam" id="PF06485"/>
    </source>
</evidence>
<dbReference type="InterPro" id="IPR046761">
    <property type="entry name" value="Tab2-like_C"/>
</dbReference>
<dbReference type="PANTHER" id="PTHR34556:SF2">
    <property type="entry name" value="PROTEIN TAB2 HOMOLOG, CHLOROPLASTIC"/>
    <property type="match status" value="1"/>
</dbReference>
<accession>A0A941GN82</accession>
<protein>
    <submittedName>
        <fullName evidence="3">Tab2/Atab2 family RNA-binding protein</fullName>
    </submittedName>
</protein>
<evidence type="ECO:0000259" key="2">
    <source>
        <dbReference type="Pfam" id="PF20429"/>
    </source>
</evidence>
<dbReference type="Pfam" id="PF06485">
    <property type="entry name" value="Tab2-like_N"/>
    <property type="match status" value="1"/>
</dbReference>
<organism evidence="3 4">
    <name type="scientific">Gomphosphaeria aponina SAG 52.96 = DSM 107014</name>
    <dbReference type="NCBI Taxonomy" id="1521640"/>
    <lineage>
        <taxon>Bacteria</taxon>
        <taxon>Bacillati</taxon>
        <taxon>Cyanobacteriota</taxon>
        <taxon>Cyanophyceae</taxon>
        <taxon>Oscillatoriophycideae</taxon>
        <taxon>Chroococcales</taxon>
        <taxon>Gomphosphaeriaceae</taxon>
        <taxon>Gomphosphaeria</taxon>
    </lineage>
</organism>
<dbReference type="Proteomes" id="UP000767446">
    <property type="component" value="Unassembled WGS sequence"/>
</dbReference>
<dbReference type="InterPro" id="IPR009472">
    <property type="entry name" value="Tab2-like"/>
</dbReference>
<feature type="domain" description="RNA-binding protein Tab2/Atab2 C-terminal" evidence="2">
    <location>
        <begin position="133"/>
        <end position="293"/>
    </location>
</feature>
<comment type="caution">
    <text evidence="3">The sequence shown here is derived from an EMBL/GenBank/DDBJ whole genome shotgun (WGS) entry which is preliminary data.</text>
</comment>
<feature type="domain" description="RNA-binding protein Tab2-like N-terminal" evidence="1">
    <location>
        <begin position="4"/>
        <end position="114"/>
    </location>
</feature>
<dbReference type="Pfam" id="PF20429">
    <property type="entry name" value="Tab2-like_C"/>
    <property type="match status" value="1"/>
</dbReference>
<proteinExistence type="predicted"/>
<reference evidence="3" key="1">
    <citation type="submission" date="2021-02" db="EMBL/GenBank/DDBJ databases">
        <title>Metagenome analyses of Stigonema ocellatum DSM 106950, Chlorogloea purpurea SAG 13.99 and Gomphosphaeria aponina DSM 107014.</title>
        <authorList>
            <person name="Marter P."/>
            <person name="Huang S."/>
        </authorList>
    </citation>
    <scope>NUCLEOTIDE SEQUENCE</scope>
    <source>
        <strain evidence="3">JP213</strain>
    </source>
</reference>
<sequence>MNTIWELDFYSRPLIDENKKKKWELLICESPQKIEREPDSLFKYAQECPSNTVNSLWLRETLAKAIAAAPSSPKKIRFFRRQMNNMITKACEELDIPAVPSRHTYALNQWLEERLRDFYPDQPGYDRGAANSASVQYPASNAVPLPDAVRGDKGDKWAFVTLETAAFTEMNEWDIAFGEAFPLSMISPSAQVTPPFQKESIPGVIIFSSRALPLAGWMSGLELGFLEFEDGKFPRIRLETGVSDSWILANITDPKTLAEARGFARAKKEAQQVHFLAIQANPEAESFAGFWLLLGG</sequence>